<proteinExistence type="predicted"/>
<dbReference type="Proteomes" id="UP001610334">
    <property type="component" value="Unassembled WGS sequence"/>
</dbReference>
<sequence>MRESYLGIELSHPEDPKLGLRCGPSRPARARLALSQDSRIAANPDADHVAEPDFVKNAQHSPKISILTHLPNFLSESWYLLSGSCPPHRLSLVSLYFSPGPPAPAPANTPIPRCWIHSTQIRTPRDLLLVSVDGARVWFSISYADYSILHLVAAAPGHGGVVDSCLVNISRKVGSGAPGGDASRCQIRRVPWPPHCSLAVPSLDDIRHRFLDDSIAKPSCLDC</sequence>
<evidence type="ECO:0000313" key="1">
    <source>
        <dbReference type="EMBL" id="KAL2808147.1"/>
    </source>
</evidence>
<evidence type="ECO:0000313" key="2">
    <source>
        <dbReference type="Proteomes" id="UP001610334"/>
    </source>
</evidence>
<dbReference type="EMBL" id="JBFXLT010000120">
    <property type="protein sequence ID" value="KAL2808147.1"/>
    <property type="molecule type" value="Genomic_DNA"/>
</dbReference>
<organism evidence="1 2">
    <name type="scientific">Aspergillus granulosus</name>
    <dbReference type="NCBI Taxonomy" id="176169"/>
    <lineage>
        <taxon>Eukaryota</taxon>
        <taxon>Fungi</taxon>
        <taxon>Dikarya</taxon>
        <taxon>Ascomycota</taxon>
        <taxon>Pezizomycotina</taxon>
        <taxon>Eurotiomycetes</taxon>
        <taxon>Eurotiomycetidae</taxon>
        <taxon>Eurotiales</taxon>
        <taxon>Aspergillaceae</taxon>
        <taxon>Aspergillus</taxon>
        <taxon>Aspergillus subgen. Nidulantes</taxon>
    </lineage>
</organism>
<gene>
    <name evidence="1" type="ORF">BJX63DRAFT_50250</name>
</gene>
<protein>
    <submittedName>
        <fullName evidence="1">Uncharacterized protein</fullName>
    </submittedName>
</protein>
<keyword evidence="2" id="KW-1185">Reference proteome</keyword>
<reference evidence="1 2" key="1">
    <citation type="submission" date="2024-07" db="EMBL/GenBank/DDBJ databases">
        <title>Section-level genome sequencing and comparative genomics of Aspergillus sections Usti and Cavernicolus.</title>
        <authorList>
            <consortium name="Lawrence Berkeley National Laboratory"/>
            <person name="Nybo J.L."/>
            <person name="Vesth T.C."/>
            <person name="Theobald S."/>
            <person name="Frisvad J.C."/>
            <person name="Larsen T.O."/>
            <person name="Kjaerboelling I."/>
            <person name="Rothschild-Mancinelli K."/>
            <person name="Lyhne E.K."/>
            <person name="Kogle M.E."/>
            <person name="Barry K."/>
            <person name="Clum A."/>
            <person name="Na H."/>
            <person name="Ledsgaard L."/>
            <person name="Lin J."/>
            <person name="Lipzen A."/>
            <person name="Kuo A."/>
            <person name="Riley R."/>
            <person name="Mondo S."/>
            <person name="Labutti K."/>
            <person name="Haridas S."/>
            <person name="Pangalinan J."/>
            <person name="Salamov A.A."/>
            <person name="Simmons B.A."/>
            <person name="Magnuson J.K."/>
            <person name="Chen J."/>
            <person name="Drula E."/>
            <person name="Henrissat B."/>
            <person name="Wiebenga A."/>
            <person name="Lubbers R.J."/>
            <person name="Gomes A.C."/>
            <person name="Makela M.R."/>
            <person name="Stajich J."/>
            <person name="Grigoriev I.V."/>
            <person name="Mortensen U.H."/>
            <person name="De Vries R.P."/>
            <person name="Baker S.E."/>
            <person name="Andersen M.R."/>
        </authorList>
    </citation>
    <scope>NUCLEOTIDE SEQUENCE [LARGE SCALE GENOMIC DNA]</scope>
    <source>
        <strain evidence="1 2">CBS 588.65</strain>
    </source>
</reference>
<name>A0ABR4GY62_9EURO</name>
<comment type="caution">
    <text evidence="1">The sequence shown here is derived from an EMBL/GenBank/DDBJ whole genome shotgun (WGS) entry which is preliminary data.</text>
</comment>
<accession>A0ABR4GY62</accession>